<keyword evidence="1" id="KW-0812">Transmembrane</keyword>
<reference evidence="2" key="1">
    <citation type="submission" date="2021-02" db="EMBL/GenBank/DDBJ databases">
        <authorList>
            <person name="Nowell W R."/>
        </authorList>
    </citation>
    <scope>NUCLEOTIDE SEQUENCE</scope>
</reference>
<accession>A0A814GC76</accession>
<organism evidence="2 3">
    <name type="scientific">Rotaria sordida</name>
    <dbReference type="NCBI Taxonomy" id="392033"/>
    <lineage>
        <taxon>Eukaryota</taxon>
        <taxon>Metazoa</taxon>
        <taxon>Spiralia</taxon>
        <taxon>Gnathifera</taxon>
        <taxon>Rotifera</taxon>
        <taxon>Eurotatoria</taxon>
        <taxon>Bdelloidea</taxon>
        <taxon>Philodinida</taxon>
        <taxon>Philodinidae</taxon>
        <taxon>Rotaria</taxon>
    </lineage>
</organism>
<comment type="caution">
    <text evidence="2">The sequence shown here is derived from an EMBL/GenBank/DDBJ whole genome shotgun (WGS) entry which is preliminary data.</text>
</comment>
<dbReference type="EMBL" id="CAJNOO010000614">
    <property type="protein sequence ID" value="CAF0992806.1"/>
    <property type="molecule type" value="Genomic_DNA"/>
</dbReference>
<evidence type="ECO:0000313" key="2">
    <source>
        <dbReference type="EMBL" id="CAF0992806.1"/>
    </source>
</evidence>
<feature type="transmembrane region" description="Helical" evidence="1">
    <location>
        <begin position="189"/>
        <end position="210"/>
    </location>
</feature>
<dbReference type="AlphaFoldDB" id="A0A814GC76"/>
<evidence type="ECO:0000313" key="3">
    <source>
        <dbReference type="Proteomes" id="UP000663882"/>
    </source>
</evidence>
<keyword evidence="1" id="KW-1133">Transmembrane helix</keyword>
<sequence length="270" mass="32150">MIYLFLSRSLVWPLNIFGSNLNNKNTSILDDEYQKKKNLDESPPLISNKDLAKNVDLSKNMDHTKSLIDKDKISILPSSNVLSVLGKHYLTREDLENLIQTRFKQETPRDRVERFLWKDELSQYPIYAKIKDWQCTAIAMGIGCLFGFNRKEEMKPVYIRQTSMLKFQDRLTAERAYRQFNVVMFMKEAYRVAFLVLFITETIIFMYGFIHNVGCRLINRTYEDLHYEQVMKWILHRENAELWSANLDELPPNYIPQEPERTWGLGWFKR</sequence>
<evidence type="ECO:0000256" key="1">
    <source>
        <dbReference type="SAM" id="Phobius"/>
    </source>
</evidence>
<protein>
    <submittedName>
        <fullName evidence="2">Uncharacterized protein</fullName>
    </submittedName>
</protein>
<dbReference type="Proteomes" id="UP000663882">
    <property type="component" value="Unassembled WGS sequence"/>
</dbReference>
<name>A0A814GC76_9BILA</name>
<keyword evidence="1" id="KW-0472">Membrane</keyword>
<dbReference type="OrthoDB" id="9979402at2759"/>
<gene>
    <name evidence="2" type="ORF">RFH988_LOCUS13750</name>
</gene>
<proteinExistence type="predicted"/>